<dbReference type="RefSeq" id="XP_070145109.1">
    <property type="nucleotide sequence ID" value="XM_070289008.1"/>
</dbReference>
<feature type="chain" id="PRO_5047079591" evidence="2">
    <location>
        <begin position="22"/>
        <end position="464"/>
    </location>
</feature>
<name>A0ABM4GQV9_DROKI</name>
<dbReference type="GeneID" id="108076903"/>
<feature type="compositionally biased region" description="Acidic residues" evidence="1">
    <location>
        <begin position="105"/>
        <end position="114"/>
    </location>
</feature>
<organism evidence="3 4">
    <name type="scientific">Drosophila kikkawai</name>
    <name type="common">Fruit fly</name>
    <dbReference type="NCBI Taxonomy" id="30033"/>
    <lineage>
        <taxon>Eukaryota</taxon>
        <taxon>Metazoa</taxon>
        <taxon>Ecdysozoa</taxon>
        <taxon>Arthropoda</taxon>
        <taxon>Hexapoda</taxon>
        <taxon>Insecta</taxon>
        <taxon>Pterygota</taxon>
        <taxon>Neoptera</taxon>
        <taxon>Endopterygota</taxon>
        <taxon>Diptera</taxon>
        <taxon>Brachycera</taxon>
        <taxon>Muscomorpha</taxon>
        <taxon>Ephydroidea</taxon>
        <taxon>Drosophilidae</taxon>
        <taxon>Drosophila</taxon>
        <taxon>Sophophora</taxon>
    </lineage>
</organism>
<keyword evidence="3" id="KW-1185">Reference proteome</keyword>
<reference evidence="4" key="2">
    <citation type="submission" date="2025-08" db="UniProtKB">
        <authorList>
            <consortium name="RefSeq"/>
        </authorList>
    </citation>
    <scope>IDENTIFICATION</scope>
    <source>
        <strain evidence="4">14028-0561.14</strain>
        <tissue evidence="4">Whole fly</tissue>
    </source>
</reference>
<feature type="region of interest" description="Disordered" evidence="1">
    <location>
        <begin position="337"/>
        <end position="434"/>
    </location>
</feature>
<sequence>MLRSLAIPLLLLMAVAIDARAVKPKSIATTEDPAEETTYMHLPEGTVTVDIDSDLILTTSPEGEIFTDASPLELTEEPLPDSVIQQLERERAQEERARNPHNSEPDTDEDTEDTTTEKPSKKNTKKTYRFGATTTMPLGFNGFTTLQPEITTTGEPEEDTEDTTQYEEISTVRTYFKRHPASPVKGADMEMAENRMETTTDALTFQVDQQDFLSTSALIMTTEANLVEEPVTSRGEADRAESGPNQSPLFHFFTTTPASPVVTETETESTTILPETKEEEVTTMSDLMKNTVPLPSATQVPESITEPAVTTTTEAAAVTEPEPLTAKVELHLNAQLESTSSANAPETTSTTSAPEATTTPEITTLGTSAPETTTSTTSAPETTTSTTSAPETTTSTTSAPDTTTTTSTTSAPLTTVPTTKAPETTTTTSSRPILTRAPRVERIFNSDGVEVLYGYSSVVRTNHS</sequence>
<evidence type="ECO:0000256" key="1">
    <source>
        <dbReference type="SAM" id="MobiDB-lite"/>
    </source>
</evidence>
<proteinExistence type="predicted"/>
<evidence type="ECO:0000313" key="3">
    <source>
        <dbReference type="Proteomes" id="UP001652661"/>
    </source>
</evidence>
<protein>
    <submittedName>
        <fullName evidence="4">Mucin-7 isoform X2</fullName>
    </submittedName>
</protein>
<feature type="compositionally biased region" description="Basic and acidic residues" evidence="1">
    <location>
        <begin position="88"/>
        <end position="104"/>
    </location>
</feature>
<keyword evidence="2" id="KW-0732">Signal</keyword>
<dbReference type="Proteomes" id="UP001652661">
    <property type="component" value="Chromosome 2L"/>
</dbReference>
<feature type="compositionally biased region" description="Low complexity" evidence="1">
    <location>
        <begin position="337"/>
        <end position="428"/>
    </location>
</feature>
<feature type="region of interest" description="Disordered" evidence="1">
    <location>
        <begin position="88"/>
        <end position="129"/>
    </location>
</feature>
<evidence type="ECO:0000313" key="4">
    <source>
        <dbReference type="RefSeq" id="XP_070145109.1"/>
    </source>
</evidence>
<feature type="signal peptide" evidence="2">
    <location>
        <begin position="1"/>
        <end position="21"/>
    </location>
</feature>
<gene>
    <name evidence="4" type="primary">LOC108076903</name>
</gene>
<reference evidence="3" key="1">
    <citation type="submission" date="2025-05" db="UniProtKB">
        <authorList>
            <consortium name="RefSeq"/>
        </authorList>
    </citation>
    <scope>NUCLEOTIDE SEQUENCE [LARGE SCALE GENOMIC DNA]</scope>
    <source>
        <strain evidence="3">14028-0561.14</strain>
    </source>
</reference>
<accession>A0ABM4GQV9</accession>
<evidence type="ECO:0000256" key="2">
    <source>
        <dbReference type="SAM" id="SignalP"/>
    </source>
</evidence>